<proteinExistence type="predicted"/>
<keyword evidence="3" id="KW-1185">Reference proteome</keyword>
<comment type="caution">
    <text evidence="2">The sequence shown here is derived from an EMBL/GenBank/DDBJ whole genome shotgun (WGS) entry which is preliminary data.</text>
</comment>
<dbReference type="SUPFAM" id="SSF143422">
    <property type="entry name" value="Transposase IS200-like"/>
    <property type="match status" value="1"/>
</dbReference>
<dbReference type="RefSeq" id="WP_018575760.1">
    <property type="nucleotide sequence ID" value="NZ_KB892381.1"/>
</dbReference>
<dbReference type="Proteomes" id="UP000054600">
    <property type="component" value="Unassembled WGS sequence"/>
</dbReference>
<dbReference type="PANTHER" id="PTHR36966:SF1">
    <property type="entry name" value="REP-ASSOCIATED TYROSINE TRANSPOSASE"/>
    <property type="match status" value="1"/>
</dbReference>
<evidence type="ECO:0000313" key="3">
    <source>
        <dbReference type="Proteomes" id="UP000054600"/>
    </source>
</evidence>
<dbReference type="SMART" id="SM01321">
    <property type="entry name" value="Y1_Tnp"/>
    <property type="match status" value="1"/>
</dbReference>
<dbReference type="OrthoDB" id="9794403at2"/>
<dbReference type="InterPro" id="IPR052715">
    <property type="entry name" value="RAYT_transposase"/>
</dbReference>
<dbReference type="EMBL" id="LNYW01000017">
    <property type="protein sequence ID" value="KTD64604.1"/>
    <property type="molecule type" value="Genomic_DNA"/>
</dbReference>
<dbReference type="PATRIC" id="fig|1122169.6.peg.620"/>
<dbReference type="STRING" id="1122169.Lsha_0543"/>
<evidence type="ECO:0000259" key="1">
    <source>
        <dbReference type="SMART" id="SM01321"/>
    </source>
</evidence>
<evidence type="ECO:0000313" key="2">
    <source>
        <dbReference type="EMBL" id="KTD64604.1"/>
    </source>
</evidence>
<dbReference type="GO" id="GO:0006313">
    <property type="term" value="P:DNA transposition"/>
    <property type="evidence" value="ECO:0007669"/>
    <property type="project" value="InterPro"/>
</dbReference>
<dbReference type="PANTHER" id="PTHR36966">
    <property type="entry name" value="REP-ASSOCIATED TYROSINE TRANSPOSASE"/>
    <property type="match status" value="1"/>
</dbReference>
<dbReference type="GO" id="GO:0043565">
    <property type="term" value="F:sequence-specific DNA binding"/>
    <property type="evidence" value="ECO:0007669"/>
    <property type="project" value="TreeGrafter"/>
</dbReference>
<accession>A0A0W0Z626</accession>
<dbReference type="Gene3D" id="3.30.70.1290">
    <property type="entry name" value="Transposase IS200-like"/>
    <property type="match status" value="1"/>
</dbReference>
<feature type="domain" description="Transposase IS200-like" evidence="1">
    <location>
        <begin position="9"/>
        <end position="131"/>
    </location>
</feature>
<dbReference type="NCBIfam" id="NF047646">
    <property type="entry name" value="REP_Tyr_transpos"/>
    <property type="match status" value="1"/>
</dbReference>
<dbReference type="InterPro" id="IPR002686">
    <property type="entry name" value="Transposase_17"/>
</dbReference>
<gene>
    <name evidence="2" type="ORF">Lsha_0543</name>
</gene>
<protein>
    <submittedName>
        <fullName evidence="2">Transposase IS200 like protein</fullName>
    </submittedName>
</protein>
<sequence length="168" mass="20062">MVYYRRDYSPGASYFFTLTLIDRQSAYLTKYISNLSDAFRIIRAKSNFITHAMVVLPDHLHCLWQLPLDDSDYSNRIRLIKTHFTQSLLRLNIPLKKNVRGNVNLWQTRFWEHRIRDEKDFQMHVDYIHYNPVKHGYVNAPIEWPYSSIHRYIKKDLISKNWGGAVSG</sequence>
<organism evidence="2 3">
    <name type="scientific">Legionella shakespearei DSM 23087</name>
    <dbReference type="NCBI Taxonomy" id="1122169"/>
    <lineage>
        <taxon>Bacteria</taxon>
        <taxon>Pseudomonadati</taxon>
        <taxon>Pseudomonadota</taxon>
        <taxon>Gammaproteobacteria</taxon>
        <taxon>Legionellales</taxon>
        <taxon>Legionellaceae</taxon>
        <taxon>Legionella</taxon>
    </lineage>
</organism>
<dbReference type="GO" id="GO:0004803">
    <property type="term" value="F:transposase activity"/>
    <property type="evidence" value="ECO:0007669"/>
    <property type="project" value="InterPro"/>
</dbReference>
<dbReference type="InterPro" id="IPR036515">
    <property type="entry name" value="Transposase_17_sf"/>
</dbReference>
<dbReference type="AlphaFoldDB" id="A0A0W0Z626"/>
<dbReference type="eggNOG" id="COG1943">
    <property type="taxonomic scope" value="Bacteria"/>
</dbReference>
<name>A0A0W0Z626_9GAMM</name>
<reference evidence="2 3" key="1">
    <citation type="submission" date="2015-11" db="EMBL/GenBank/DDBJ databases">
        <title>Genomic analysis of 38 Legionella species identifies large and diverse effector repertoires.</title>
        <authorList>
            <person name="Burstein D."/>
            <person name="Amaro F."/>
            <person name="Zusman T."/>
            <person name="Lifshitz Z."/>
            <person name="Cohen O."/>
            <person name="Gilbert J.A."/>
            <person name="Pupko T."/>
            <person name="Shuman H.A."/>
            <person name="Segal G."/>
        </authorList>
    </citation>
    <scope>NUCLEOTIDE SEQUENCE [LARGE SCALE GENOMIC DNA]</scope>
    <source>
        <strain evidence="2 3">ATCC 49655</strain>
    </source>
</reference>
<dbReference type="Pfam" id="PF01797">
    <property type="entry name" value="Y1_Tnp"/>
    <property type="match status" value="1"/>
</dbReference>